<comment type="subunit">
    <text evidence="3">G proteins are composed of 3 units, alpha, beta and gamma.</text>
</comment>
<name>A0A081CLC6_PSEA2</name>
<evidence type="ECO:0000256" key="10">
    <source>
        <dbReference type="ARBA" id="ARBA00023289"/>
    </source>
</evidence>
<feature type="region of interest" description="Disordered" evidence="11">
    <location>
        <begin position="540"/>
        <end position="585"/>
    </location>
</feature>
<gene>
    <name evidence="13" type="ORF">PAN0_018d5700</name>
</gene>
<organism evidence="13">
    <name type="scientific">Pseudozyma antarctica</name>
    <name type="common">Yeast</name>
    <name type="synonym">Candida antarctica</name>
    <dbReference type="NCBI Taxonomy" id="84753"/>
    <lineage>
        <taxon>Eukaryota</taxon>
        <taxon>Fungi</taxon>
        <taxon>Dikarya</taxon>
        <taxon>Basidiomycota</taxon>
        <taxon>Ustilaginomycotina</taxon>
        <taxon>Ustilaginomycetes</taxon>
        <taxon>Ustilaginales</taxon>
        <taxon>Ustilaginaceae</taxon>
        <taxon>Moesziomyces</taxon>
    </lineage>
</organism>
<dbReference type="InterPro" id="IPR041848">
    <property type="entry name" value="Ste18_fungal"/>
</dbReference>
<dbReference type="InterPro" id="IPR036284">
    <property type="entry name" value="GGL_sf"/>
</dbReference>
<comment type="subcellular location">
    <subcellularLocation>
        <location evidence="1">Membrane</location>
        <topology evidence="1">Peripheral membrane protein</topology>
    </subcellularLocation>
</comment>
<keyword evidence="10" id="KW-0636">Prenylation</keyword>
<comment type="similarity">
    <text evidence="2">Belongs to the G protein gamma family.</text>
</comment>
<keyword evidence="9" id="KW-0449">Lipoprotein</keyword>
<dbReference type="RefSeq" id="XP_014654414.1">
    <property type="nucleotide sequence ID" value="XM_014798928.1"/>
</dbReference>
<evidence type="ECO:0000256" key="7">
    <source>
        <dbReference type="ARBA" id="ARBA00023139"/>
    </source>
</evidence>
<evidence type="ECO:0000256" key="5">
    <source>
        <dbReference type="ARBA" id="ARBA00022481"/>
    </source>
</evidence>
<dbReference type="GO" id="GO:0005834">
    <property type="term" value="C:heterotrimeric G-protein complex"/>
    <property type="evidence" value="ECO:0007669"/>
    <property type="project" value="TreeGrafter"/>
</dbReference>
<dbReference type="GO" id="GO:0031681">
    <property type="term" value="F:G-protein beta-subunit binding"/>
    <property type="evidence" value="ECO:0007669"/>
    <property type="project" value="InterPro"/>
</dbReference>
<evidence type="ECO:0000256" key="2">
    <source>
        <dbReference type="ARBA" id="ARBA00007431"/>
    </source>
</evidence>
<dbReference type="GeneID" id="26306540"/>
<keyword evidence="8" id="KW-0807">Transducer</keyword>
<evidence type="ECO:0000259" key="12">
    <source>
        <dbReference type="SMART" id="SM01224"/>
    </source>
</evidence>
<evidence type="ECO:0000256" key="8">
    <source>
        <dbReference type="ARBA" id="ARBA00023224"/>
    </source>
</evidence>
<dbReference type="Gene3D" id="4.10.260.10">
    <property type="entry name" value="Transducin (heterotrimeric G protein), gamma chain"/>
    <property type="match status" value="1"/>
</dbReference>
<dbReference type="AlphaFoldDB" id="A0A081CLC6"/>
<evidence type="ECO:0000313" key="14">
    <source>
        <dbReference type="Proteomes" id="UP000053758"/>
    </source>
</evidence>
<evidence type="ECO:0000256" key="4">
    <source>
        <dbReference type="ARBA" id="ARBA00016111"/>
    </source>
</evidence>
<dbReference type="Proteomes" id="UP000053758">
    <property type="component" value="Unassembled WGS sequence"/>
</dbReference>
<keyword evidence="7" id="KW-0564">Palmitate</keyword>
<evidence type="ECO:0000256" key="3">
    <source>
        <dbReference type="ARBA" id="ARBA00011581"/>
    </source>
</evidence>
<feature type="compositionally biased region" description="Low complexity" evidence="11">
    <location>
        <begin position="540"/>
        <end position="563"/>
    </location>
</feature>
<dbReference type="PANTHER" id="PTHR28189">
    <property type="entry name" value="GUANINE NUCLEOTIDE-BINDING PROTEIN SUBUNIT GAMMA"/>
    <property type="match status" value="1"/>
</dbReference>
<keyword evidence="6" id="KW-0472">Membrane</keyword>
<evidence type="ECO:0000256" key="1">
    <source>
        <dbReference type="ARBA" id="ARBA00004170"/>
    </source>
</evidence>
<dbReference type="InterPro" id="IPR015898">
    <property type="entry name" value="G-protein_gamma-like_dom"/>
</dbReference>
<dbReference type="Pfam" id="PF00631">
    <property type="entry name" value="G-gamma"/>
    <property type="match status" value="1"/>
</dbReference>
<dbReference type="GO" id="GO:0007186">
    <property type="term" value="P:G protein-coupled receptor signaling pathway"/>
    <property type="evidence" value="ECO:0007669"/>
    <property type="project" value="InterPro"/>
</dbReference>
<dbReference type="SUPFAM" id="SSF48670">
    <property type="entry name" value="Transducin (heterotrimeric G protein), gamma chain"/>
    <property type="match status" value="1"/>
</dbReference>
<evidence type="ECO:0000256" key="6">
    <source>
        <dbReference type="ARBA" id="ARBA00023136"/>
    </source>
</evidence>
<dbReference type="HOGENOM" id="CLU_022449_0_0_1"/>
<feature type="domain" description="G protein gamma" evidence="12">
    <location>
        <begin position="11"/>
        <end position="74"/>
    </location>
</feature>
<proteinExistence type="inferred from homology"/>
<dbReference type="SMART" id="SM01224">
    <property type="entry name" value="G_gamma"/>
    <property type="match status" value="1"/>
</dbReference>
<dbReference type="EMBL" id="DF830085">
    <property type="protein sequence ID" value="GAK67472.1"/>
    <property type="molecule type" value="Genomic_DNA"/>
</dbReference>
<evidence type="ECO:0000313" key="13">
    <source>
        <dbReference type="EMBL" id="GAK67472.1"/>
    </source>
</evidence>
<keyword evidence="14" id="KW-1185">Reference proteome</keyword>
<sequence length="585" mass="65454">MNVKPHKQSMSELKLRRLTEHNQRLKEDLERPRIRVSEASQSLINYCKGTRDYLVPSVWGPVSKGEDPPPLFFVSASPFLHLHSHCFPSPSLAVCDESPEAMGCVYEVRMMSWAKVQGRSDVESRWKILDAIADHEQRPQGFPPTTIPLRSTRGFFSSERIGTHGKTHGSVMTITNPWSWRRLADAWSQPASARAVVKPRARRVQHIETIGGGATPTTVPLAARLPTELVVHIVLMAADDASTRQRLELARVSRACHRAILSTLLLPNVRLYADQLRAFAIALDKNRLGIRDLARMRVRRLTIRAGKVEGLFDASQAQVRFERHMLPFLRLALGYLDAVQGLVVQGVPKGLELSGLREMACIMGHWGGDVQRGFWQPQSWTELRDLQLHGPHFRLTPQTAATLAALPALKRVALVVPAIVPQASDVEGLQVAGRINPLQVLLDRSTSLEVLLLVAHAERDYVGYAERYRAWLRTLRKSAAPQATIQMVTVFRTEAAAGRMHPCEVSDWMMHRAQHRQHWFDTESTQPDEALEYVLERFEPASPASSLPTSTTGGSTPFGISTPHARRQEDLIDPAELLADESDDN</sequence>
<dbReference type="PANTHER" id="PTHR28189:SF1">
    <property type="entry name" value="GUANINE NUCLEOTIDE-BINDING PROTEIN SUBUNIT GAMMA"/>
    <property type="match status" value="1"/>
</dbReference>
<accession>A0A081CLC6</accession>
<keyword evidence="5" id="KW-0488">Methylation</keyword>
<dbReference type="FunFam" id="4.10.260.10:FF:000003">
    <property type="entry name" value="G-protein complex gamma subunit Ste18/GpgA"/>
    <property type="match status" value="1"/>
</dbReference>
<reference evidence="13" key="1">
    <citation type="submission" date="2014-07" db="EMBL/GenBank/DDBJ databases">
        <title>Draft genome sequence of the yeast Pseudozyma antarctica JCM 10317 known as a producer of lipase B which used in a wide range of industrial applications.</title>
        <authorList>
            <person name="Morita T."/>
            <person name="Saika A."/>
            <person name="Koike H."/>
        </authorList>
    </citation>
    <scope>NUCLEOTIDE SEQUENCE</scope>
    <source>
        <strain evidence="13">JCM 10317</strain>
    </source>
</reference>
<dbReference type="GO" id="GO:0000750">
    <property type="term" value="P:pheromone-dependent signal transduction involved in conjugation with cellular fusion"/>
    <property type="evidence" value="ECO:0007669"/>
    <property type="project" value="InterPro"/>
</dbReference>
<protein>
    <recommendedName>
        <fullName evidence="4">Guanine nucleotide-binding protein subunit gamma</fullName>
    </recommendedName>
</protein>
<evidence type="ECO:0000256" key="11">
    <source>
        <dbReference type="SAM" id="MobiDB-lite"/>
    </source>
</evidence>
<evidence type="ECO:0000256" key="9">
    <source>
        <dbReference type="ARBA" id="ARBA00023288"/>
    </source>
</evidence>